<dbReference type="EMBL" id="MCFG01000269">
    <property type="protein sequence ID" value="ORX76990.1"/>
    <property type="molecule type" value="Genomic_DNA"/>
</dbReference>
<keyword evidence="3" id="KW-1185">Reference proteome</keyword>
<reference evidence="2 3" key="1">
    <citation type="submission" date="2016-08" db="EMBL/GenBank/DDBJ databases">
        <title>A Parts List for Fungal Cellulosomes Revealed by Comparative Genomics.</title>
        <authorList>
            <consortium name="DOE Joint Genome Institute"/>
            <person name="Haitjema C.H."/>
            <person name="Gilmore S.P."/>
            <person name="Henske J.K."/>
            <person name="Solomon K.V."/>
            <person name="De Groot R."/>
            <person name="Kuo A."/>
            <person name="Mondo S.J."/>
            <person name="Salamov A.A."/>
            <person name="Labutti K."/>
            <person name="Zhao Z."/>
            <person name="Chiniquy J."/>
            <person name="Barry K."/>
            <person name="Brewer H.M."/>
            <person name="Purvine S.O."/>
            <person name="Wright A.T."/>
            <person name="Boxma B."/>
            <person name="Van Alen T."/>
            <person name="Hackstein J.H."/>
            <person name="Baker S.E."/>
            <person name="Grigoriev I.V."/>
            <person name="O'Malley M.A."/>
        </authorList>
    </citation>
    <scope>NUCLEOTIDE SEQUENCE [LARGE SCALE GENOMIC DNA]</scope>
    <source>
        <strain evidence="2 3">S4</strain>
    </source>
</reference>
<protein>
    <submittedName>
        <fullName evidence="2">Periplasmic binding protein-like II</fullName>
    </submittedName>
</protein>
<organism evidence="2 3">
    <name type="scientific">Anaeromyces robustus</name>
    <dbReference type="NCBI Taxonomy" id="1754192"/>
    <lineage>
        <taxon>Eukaryota</taxon>
        <taxon>Fungi</taxon>
        <taxon>Fungi incertae sedis</taxon>
        <taxon>Chytridiomycota</taxon>
        <taxon>Chytridiomycota incertae sedis</taxon>
        <taxon>Neocallimastigomycetes</taxon>
        <taxon>Neocallimastigales</taxon>
        <taxon>Neocallimastigaceae</taxon>
        <taxon>Anaeromyces</taxon>
    </lineage>
</organism>
<feature type="transmembrane region" description="Helical" evidence="1">
    <location>
        <begin position="528"/>
        <end position="548"/>
    </location>
</feature>
<proteinExistence type="predicted"/>
<keyword evidence="1" id="KW-0472">Membrane</keyword>
<accession>A0A1Y1WTX5</accession>
<feature type="transmembrane region" description="Helical" evidence="1">
    <location>
        <begin position="7"/>
        <end position="26"/>
    </location>
</feature>
<keyword evidence="1" id="KW-0812">Transmembrane</keyword>
<dbReference type="Gene3D" id="3.40.190.10">
    <property type="entry name" value="Periplasmic binding protein-like II"/>
    <property type="match status" value="2"/>
</dbReference>
<feature type="transmembrane region" description="Helical" evidence="1">
    <location>
        <begin position="421"/>
        <end position="444"/>
    </location>
</feature>
<sequence length="738" mass="85581">MIYSFNIIFLLFISYVLCIQINGIVFEVVDIGKIGMLKDDFNEYAKRNYLDITFDVNVFTSANSTVLTNGDRASIHSLLESKSKKYDIYFYVVTHAPEFCDHLLDLNEYISSDIKNIYYSESFNRTCILNNRLIGFPIDRGFTALYTNIELFEKYNKTYPKTWDQLIETAQYIVDKEKESNSTRSLTGYSTMMADDSEGTTSIFEVLHSFRKAVDSYYPDLKSEEAIKALEMIKKLHDLSSTGLTNIIPKTSRSIIKNTLKYGDSVFVKYWGYEDTYPKYKMIVSPGWKEGITTTALGGLDVGITKHIDKSKIYAAVKVLEFILSKEEQKKFVMERKVFTSIKETYDDPEVCTIVDCDLYRNLQPVARYHNERKDYVEYSEKFNKFIFEYLNGNISATEALDKIYDIVGIHQITLDTKETYYGLILFIIILVSSLIVIISSLFLNKKNFKPNFQFLPIDFWYFIIFGILCHIIVNLTEYGEILPYKCRLKIVLYSFGFTFTFVPYLYKLIINFPEENKISNYILNNRFLFFLSFLLCDIILILINFAASYSAKTIISGNGKNYQECKLDDTLSKIIVYSNMGIKLIIFLVIGFLTFIEWNIEETVFDVQVSISSIYIDILSIIMIVVLQYIQFESYILYNALNKLFSLGFALVNFLIFIVLRFALRLIQKKEEDEVKFETFGTTTKSIDSKSQIEDKSTTKHKKYKKIVSYHYQTTISNSNRNSIANSITSASSNQQV</sequence>
<feature type="transmembrane region" description="Helical" evidence="1">
    <location>
        <begin position="456"/>
        <end position="477"/>
    </location>
</feature>
<feature type="transmembrane region" description="Helical" evidence="1">
    <location>
        <begin position="489"/>
        <end position="507"/>
    </location>
</feature>
<feature type="transmembrane region" description="Helical" evidence="1">
    <location>
        <begin position="581"/>
        <end position="601"/>
    </location>
</feature>
<keyword evidence="1" id="KW-1133">Transmembrane helix</keyword>
<dbReference type="InterPro" id="IPR050490">
    <property type="entry name" value="Bact_solute-bd_prot1"/>
</dbReference>
<dbReference type="PANTHER" id="PTHR43649:SF12">
    <property type="entry name" value="DIACETYLCHITOBIOSE BINDING PROTEIN DASA"/>
    <property type="match status" value="1"/>
</dbReference>
<dbReference type="InterPro" id="IPR006059">
    <property type="entry name" value="SBP"/>
</dbReference>
<gene>
    <name evidence="2" type="ORF">BCR32DRAFT_295903</name>
</gene>
<evidence type="ECO:0000256" key="1">
    <source>
        <dbReference type="SAM" id="Phobius"/>
    </source>
</evidence>
<feature type="transmembrane region" description="Helical" evidence="1">
    <location>
        <begin position="645"/>
        <end position="665"/>
    </location>
</feature>
<dbReference type="OrthoDB" id="2157358at2759"/>
<dbReference type="Pfam" id="PF13416">
    <property type="entry name" value="SBP_bac_8"/>
    <property type="match status" value="1"/>
</dbReference>
<dbReference type="Proteomes" id="UP000193944">
    <property type="component" value="Unassembled WGS sequence"/>
</dbReference>
<dbReference type="SUPFAM" id="SSF53850">
    <property type="entry name" value="Periplasmic binding protein-like II"/>
    <property type="match status" value="1"/>
</dbReference>
<reference evidence="2 3" key="2">
    <citation type="submission" date="2016-08" db="EMBL/GenBank/DDBJ databases">
        <title>Pervasive Adenine N6-methylation of Active Genes in Fungi.</title>
        <authorList>
            <consortium name="DOE Joint Genome Institute"/>
            <person name="Mondo S.J."/>
            <person name="Dannebaum R.O."/>
            <person name="Kuo R.C."/>
            <person name="Labutti K."/>
            <person name="Haridas S."/>
            <person name="Kuo A."/>
            <person name="Salamov A."/>
            <person name="Ahrendt S.R."/>
            <person name="Lipzen A."/>
            <person name="Sullivan W."/>
            <person name="Andreopoulos W.B."/>
            <person name="Clum A."/>
            <person name="Lindquist E."/>
            <person name="Daum C."/>
            <person name="Ramamoorthy G.K."/>
            <person name="Gryganskyi A."/>
            <person name="Culley D."/>
            <person name="Magnuson J.K."/>
            <person name="James T.Y."/>
            <person name="O'Malley M.A."/>
            <person name="Stajich J.E."/>
            <person name="Spatafora J.W."/>
            <person name="Visel A."/>
            <person name="Grigoriev I.V."/>
        </authorList>
    </citation>
    <scope>NUCLEOTIDE SEQUENCE [LARGE SCALE GENOMIC DNA]</scope>
    <source>
        <strain evidence="2 3">S4</strain>
    </source>
</reference>
<dbReference type="AlphaFoldDB" id="A0A1Y1WTX5"/>
<evidence type="ECO:0000313" key="3">
    <source>
        <dbReference type="Proteomes" id="UP000193944"/>
    </source>
</evidence>
<name>A0A1Y1WTX5_9FUNG</name>
<feature type="transmembrane region" description="Helical" evidence="1">
    <location>
        <begin position="613"/>
        <end position="633"/>
    </location>
</feature>
<dbReference type="PANTHER" id="PTHR43649">
    <property type="entry name" value="ARABINOSE-BINDING PROTEIN-RELATED"/>
    <property type="match status" value="1"/>
</dbReference>
<comment type="caution">
    <text evidence="2">The sequence shown here is derived from an EMBL/GenBank/DDBJ whole genome shotgun (WGS) entry which is preliminary data.</text>
</comment>
<evidence type="ECO:0000313" key="2">
    <source>
        <dbReference type="EMBL" id="ORX76990.1"/>
    </source>
</evidence>